<evidence type="ECO:0000313" key="1">
    <source>
        <dbReference type="EMBL" id="ARP87180.1"/>
    </source>
</evidence>
<dbReference type="EMBL" id="CP021109">
    <property type="protein sequence ID" value="ARP87180.1"/>
    <property type="molecule type" value="Genomic_DNA"/>
</dbReference>
<sequence>MSKEDELRMAMRRWHQAHSEVMDFYERNDIMDPTAYSVWIVLWEAENTARLKTEDLLAEARQEDSDR</sequence>
<dbReference type="Proteomes" id="UP000194139">
    <property type="component" value="Chromosome"/>
</dbReference>
<organism evidence="1 2">
    <name type="scientific">Bordetella genomosp. 9</name>
    <dbReference type="NCBI Taxonomy" id="1416803"/>
    <lineage>
        <taxon>Bacteria</taxon>
        <taxon>Pseudomonadati</taxon>
        <taxon>Pseudomonadota</taxon>
        <taxon>Betaproteobacteria</taxon>
        <taxon>Burkholderiales</taxon>
        <taxon>Alcaligenaceae</taxon>
        <taxon>Bordetella</taxon>
    </lineage>
</organism>
<proteinExistence type="predicted"/>
<reference evidence="1 2" key="1">
    <citation type="submission" date="2017-05" db="EMBL/GenBank/DDBJ databases">
        <title>Complete and WGS of Bordetella genogroups.</title>
        <authorList>
            <person name="Spilker T."/>
            <person name="LiPuma J."/>
        </authorList>
    </citation>
    <scope>NUCLEOTIDE SEQUENCE [LARGE SCALE GENOMIC DNA]</scope>
    <source>
        <strain evidence="1 2">AU17164</strain>
    </source>
</reference>
<gene>
    <name evidence="1" type="ORF">CAL13_13895</name>
</gene>
<evidence type="ECO:0000313" key="2">
    <source>
        <dbReference type="Proteomes" id="UP000194139"/>
    </source>
</evidence>
<protein>
    <submittedName>
        <fullName evidence="1">Uncharacterized protein</fullName>
    </submittedName>
</protein>
<accession>A0A1W6Z1F9</accession>
<keyword evidence="2" id="KW-1185">Reference proteome</keyword>
<dbReference type="AlphaFoldDB" id="A0A1W6Z1F9"/>
<name>A0A1W6Z1F9_9BORD</name>